<proteinExistence type="predicted"/>
<evidence type="ECO:0000313" key="2">
    <source>
        <dbReference type="EMBL" id="QJR79829.1"/>
    </source>
</evidence>
<evidence type="ECO:0000256" key="1">
    <source>
        <dbReference type="SAM" id="SignalP"/>
    </source>
</evidence>
<feature type="chain" id="PRO_5028878324" description="Two-component system QseEF-associated lipoprotein QseG" evidence="1">
    <location>
        <begin position="18"/>
        <end position="195"/>
    </location>
</feature>
<dbReference type="Proteomes" id="UP000219285">
    <property type="component" value="Chromosome"/>
</dbReference>
<evidence type="ECO:0000313" key="3">
    <source>
        <dbReference type="Proteomes" id="UP000219285"/>
    </source>
</evidence>
<protein>
    <recommendedName>
        <fullName evidence="4">Two-component system QseEF-associated lipoprotein QseG</fullName>
    </recommendedName>
</protein>
<dbReference type="RefSeq" id="WP_075608853.1">
    <property type="nucleotide sequence ID" value="NZ_CP052766.1"/>
</dbReference>
<name>A0A6M4MA29_9ALTE</name>
<dbReference type="EMBL" id="CP052766">
    <property type="protein sequence ID" value="QJR79829.1"/>
    <property type="molecule type" value="Genomic_DNA"/>
</dbReference>
<keyword evidence="1" id="KW-0732">Signal</keyword>
<organism evidence="2 3">
    <name type="scientific">Alteromonas pelagimontana</name>
    <dbReference type="NCBI Taxonomy" id="1858656"/>
    <lineage>
        <taxon>Bacteria</taxon>
        <taxon>Pseudomonadati</taxon>
        <taxon>Pseudomonadota</taxon>
        <taxon>Gammaproteobacteria</taxon>
        <taxon>Alteromonadales</taxon>
        <taxon>Alteromonadaceae</taxon>
        <taxon>Alteromonas/Salinimonas group</taxon>
        <taxon>Alteromonas</taxon>
    </lineage>
</organism>
<reference evidence="3" key="1">
    <citation type="submission" date="2014-12" db="EMBL/GenBank/DDBJ databases">
        <title>Complete genome sequence of a multi-drug resistant Klebsiella pneumoniae.</title>
        <authorList>
            <person name="Hua X."/>
            <person name="Chen Q."/>
            <person name="Li X."/>
            <person name="Feng Y."/>
            <person name="Ruan Z."/>
            <person name="Yu Y."/>
        </authorList>
    </citation>
    <scope>NUCLEOTIDE SEQUENCE [LARGE SCALE GENOMIC DNA]</scope>
    <source>
        <strain evidence="3">5.12</strain>
    </source>
</reference>
<keyword evidence="3" id="KW-1185">Reference proteome</keyword>
<dbReference type="OrthoDB" id="6321769at2"/>
<evidence type="ECO:0008006" key="4">
    <source>
        <dbReference type="Google" id="ProtNLM"/>
    </source>
</evidence>
<feature type="signal peptide" evidence="1">
    <location>
        <begin position="1"/>
        <end position="17"/>
    </location>
</feature>
<reference evidence="2 3" key="2">
    <citation type="submission" date="2020-04" db="EMBL/GenBank/DDBJ databases">
        <title>Complete genome sequence of Alteromonas pelagimontana 5.12T.</title>
        <authorList>
            <person name="Sinha R.K."/>
            <person name="Krishnan K.P."/>
            <person name="Kurian J.P."/>
        </authorList>
    </citation>
    <scope>NUCLEOTIDE SEQUENCE [LARGE SCALE GENOMIC DNA]</scope>
    <source>
        <strain evidence="2 3">5.12</strain>
    </source>
</reference>
<sequence>MNKVLLLPIILFMTGCAAIDKTISLPETPAVSDNPVLDEDDMPCLVSKETAKFDHQCELNYWISLWVHAEATRWPERKKAISALGSSLPDMIRKIVLALPVDTPYQDRLRAQHWLTSVKDKLTPQMQQVVQTLVISPNDEMLELESAMTILNRVNSDQTQSLQALHAELEAQRKKMQELLEVEATLMDKNRSSQQ</sequence>
<dbReference type="PROSITE" id="PS51257">
    <property type="entry name" value="PROKAR_LIPOPROTEIN"/>
    <property type="match status" value="1"/>
</dbReference>
<gene>
    <name evidence="2" type="ORF">CA267_003040</name>
</gene>
<dbReference type="KEGG" id="apel:CA267_003040"/>
<accession>A0A6M4MA29</accession>
<dbReference type="AlphaFoldDB" id="A0A6M4MA29"/>